<dbReference type="EMBL" id="LAZR01050025">
    <property type="protein sequence ID" value="KKK88284.1"/>
    <property type="molecule type" value="Genomic_DNA"/>
</dbReference>
<feature type="domain" description="Integrase catalytic" evidence="1">
    <location>
        <begin position="12"/>
        <end position="172"/>
    </location>
</feature>
<reference evidence="2" key="1">
    <citation type="journal article" date="2015" name="Nature">
        <title>Complex archaea that bridge the gap between prokaryotes and eukaryotes.</title>
        <authorList>
            <person name="Spang A."/>
            <person name="Saw J.H."/>
            <person name="Jorgensen S.L."/>
            <person name="Zaremba-Niedzwiedzka K."/>
            <person name="Martijn J."/>
            <person name="Lind A.E."/>
            <person name="van Eijk R."/>
            <person name="Schleper C."/>
            <person name="Guy L."/>
            <person name="Ettema T.J."/>
        </authorList>
    </citation>
    <scope>NUCLEOTIDE SEQUENCE</scope>
</reference>
<organism evidence="2">
    <name type="scientific">marine sediment metagenome</name>
    <dbReference type="NCBI Taxonomy" id="412755"/>
    <lineage>
        <taxon>unclassified sequences</taxon>
        <taxon>metagenomes</taxon>
        <taxon>ecological metagenomes</taxon>
    </lineage>
</organism>
<proteinExistence type="predicted"/>
<comment type="caution">
    <text evidence="2">The sequence shown here is derived from an EMBL/GenBank/DDBJ whole genome shotgun (WGS) entry which is preliminary data.</text>
</comment>
<sequence>HKIYPYLLRKLPVTRPNQVWAMDITYIPMARGFVYLAAVVDWFSRRVLTWRLSITLHADFCIEAVEEALARFGPPEIFNTDQGSQFTSIDFTKVLLASDIKISMDGKGAWRDNVFVERLWKSIKYEEVYLRAYETVSHARTSIGRYLDFYNARRPHSSLGRKTPDHAYFNQPLLAAA</sequence>
<gene>
    <name evidence="2" type="ORF">LCGC14_2744740</name>
</gene>
<dbReference type="SUPFAM" id="SSF53098">
    <property type="entry name" value="Ribonuclease H-like"/>
    <property type="match status" value="1"/>
</dbReference>
<dbReference type="InterPro" id="IPR048020">
    <property type="entry name" value="Transpos_IS3"/>
</dbReference>
<dbReference type="InterPro" id="IPR001584">
    <property type="entry name" value="Integrase_cat-core"/>
</dbReference>
<dbReference type="InterPro" id="IPR050900">
    <property type="entry name" value="Transposase_IS3/IS150/IS904"/>
</dbReference>
<dbReference type="AlphaFoldDB" id="A0A0F9BCB5"/>
<dbReference type="PANTHER" id="PTHR46889:SF4">
    <property type="entry name" value="TRANSPOSASE INSO FOR INSERTION SEQUENCE ELEMENT IS911B-RELATED"/>
    <property type="match status" value="1"/>
</dbReference>
<dbReference type="Pfam" id="PF00665">
    <property type="entry name" value="rve"/>
    <property type="match status" value="1"/>
</dbReference>
<protein>
    <recommendedName>
        <fullName evidence="1">Integrase catalytic domain-containing protein</fullName>
    </recommendedName>
</protein>
<name>A0A0F9BCB5_9ZZZZ</name>
<evidence type="ECO:0000259" key="1">
    <source>
        <dbReference type="PROSITE" id="PS50994"/>
    </source>
</evidence>
<evidence type="ECO:0000313" key="2">
    <source>
        <dbReference type="EMBL" id="KKK88284.1"/>
    </source>
</evidence>
<dbReference type="PANTHER" id="PTHR46889">
    <property type="entry name" value="TRANSPOSASE INSF FOR INSERTION SEQUENCE IS3B-RELATED"/>
    <property type="match status" value="1"/>
</dbReference>
<feature type="non-terminal residue" evidence="2">
    <location>
        <position position="1"/>
    </location>
</feature>
<dbReference type="PROSITE" id="PS50994">
    <property type="entry name" value="INTEGRASE"/>
    <property type="match status" value="1"/>
</dbReference>
<dbReference type="NCBIfam" id="NF033516">
    <property type="entry name" value="transpos_IS3"/>
    <property type="match status" value="1"/>
</dbReference>
<dbReference type="InterPro" id="IPR036397">
    <property type="entry name" value="RNaseH_sf"/>
</dbReference>
<dbReference type="GO" id="GO:0015074">
    <property type="term" value="P:DNA integration"/>
    <property type="evidence" value="ECO:0007669"/>
    <property type="project" value="InterPro"/>
</dbReference>
<dbReference type="Gene3D" id="3.30.420.10">
    <property type="entry name" value="Ribonuclease H-like superfamily/Ribonuclease H"/>
    <property type="match status" value="1"/>
</dbReference>
<dbReference type="GO" id="GO:0003676">
    <property type="term" value="F:nucleic acid binding"/>
    <property type="evidence" value="ECO:0007669"/>
    <property type="project" value="InterPro"/>
</dbReference>
<dbReference type="InterPro" id="IPR012337">
    <property type="entry name" value="RNaseH-like_sf"/>
</dbReference>
<accession>A0A0F9BCB5</accession>